<feature type="transmembrane region" description="Helical" evidence="7">
    <location>
        <begin position="259"/>
        <end position="277"/>
    </location>
</feature>
<dbReference type="PANTHER" id="PTHR30269">
    <property type="entry name" value="TRANSMEMBRANE PROTEIN YFCA"/>
    <property type="match status" value="1"/>
</dbReference>
<proteinExistence type="inferred from homology"/>
<sequence length="284" mass="30524">MLEHAWWVWVLILFIFTFFLGVLAVMGGIGGGVLFTPIVGSFFSFHLDFVRSAGLFVALTGSMVPASWILKRGLANFRLTLPLALIASVGSIVGALIGLIIPTWITQTLLGVVTLFIAALIVFSKRSEFPEVPKPDKISQKLGIYGIYHDPSLNAVFEWWIHRTLPSLFLFFMIGIVAGMLGLGTGWANVPVLNVVMGCPLKIAAGTSKFLMSITDTSAALVYLNSGSVLPLITVPSVLGIMLGSYVGIRLLARVNPKIVRVIIGAILVVAGVKSLLKGFGIWV</sequence>
<dbReference type="InterPro" id="IPR002781">
    <property type="entry name" value="TM_pro_TauE-like"/>
</dbReference>
<dbReference type="Proteomes" id="UP000054015">
    <property type="component" value="Unassembled WGS sequence"/>
</dbReference>
<dbReference type="InterPro" id="IPR052017">
    <property type="entry name" value="TSUP"/>
</dbReference>
<dbReference type="Pfam" id="PF01925">
    <property type="entry name" value="TauE"/>
    <property type="match status" value="1"/>
</dbReference>
<accession>A0A101E0E1</accession>
<keyword evidence="2" id="KW-0813">Transport</keyword>
<evidence type="ECO:0000256" key="5">
    <source>
        <dbReference type="ARBA" id="ARBA00022989"/>
    </source>
</evidence>
<feature type="transmembrane region" description="Helical" evidence="7">
    <location>
        <begin position="82"/>
        <end position="101"/>
    </location>
</feature>
<dbReference type="AlphaFoldDB" id="A0A101E0E1"/>
<reference evidence="10 11" key="2">
    <citation type="journal article" date="2015" name="MBio">
        <title>Genome-Resolved Metagenomic Analysis Reveals Roles for Candidate Phyla and Other Microbial Community Members in Biogeochemical Transformations in Oil Reservoirs.</title>
        <authorList>
            <person name="Hu P."/>
            <person name="Tom L."/>
            <person name="Singh A."/>
            <person name="Thomas B.C."/>
            <person name="Baker B.J."/>
            <person name="Piceno Y.M."/>
            <person name="Andersen G.L."/>
            <person name="Banfield J.F."/>
        </authorList>
    </citation>
    <scope>NUCLEOTIDE SEQUENCE [LARGE SCALE GENOMIC DNA]</scope>
</reference>
<evidence type="ECO:0000313" key="11">
    <source>
        <dbReference type="Proteomes" id="UP000054307"/>
    </source>
</evidence>
<protein>
    <recommendedName>
        <fullName evidence="7">Probable membrane transporter protein</fullName>
    </recommendedName>
</protein>
<feature type="transmembrane region" description="Helical" evidence="7">
    <location>
        <begin position="168"/>
        <end position="188"/>
    </location>
</feature>
<keyword evidence="6 7" id="KW-0472">Membrane</keyword>
<dbReference type="PATRIC" id="fig|2234.6.peg.673"/>
<comment type="subcellular location">
    <subcellularLocation>
        <location evidence="1 7">Cell membrane</location>
        <topology evidence="1 7">Multi-pass membrane protein</topology>
    </subcellularLocation>
</comment>
<organism evidence="9 10">
    <name type="scientific">Archaeoglobus fulgidus</name>
    <dbReference type="NCBI Taxonomy" id="2234"/>
    <lineage>
        <taxon>Archaea</taxon>
        <taxon>Methanobacteriati</taxon>
        <taxon>Methanobacteriota</taxon>
        <taxon>Archaeoglobi</taxon>
        <taxon>Archaeoglobales</taxon>
        <taxon>Archaeoglobaceae</taxon>
        <taxon>Archaeoglobus</taxon>
    </lineage>
</organism>
<dbReference type="EMBL" id="LGEX01000042">
    <property type="protein sequence ID" value="KUK06301.1"/>
    <property type="molecule type" value="Genomic_DNA"/>
</dbReference>
<feature type="transmembrane region" description="Helical" evidence="7">
    <location>
        <begin position="107"/>
        <end position="124"/>
    </location>
</feature>
<evidence type="ECO:0000256" key="6">
    <source>
        <dbReference type="ARBA" id="ARBA00023136"/>
    </source>
</evidence>
<evidence type="ECO:0000256" key="7">
    <source>
        <dbReference type="RuleBase" id="RU363041"/>
    </source>
</evidence>
<feature type="transmembrane region" description="Helical" evidence="7">
    <location>
        <begin position="49"/>
        <end position="70"/>
    </location>
</feature>
<reference evidence="9" key="1">
    <citation type="journal article" date="2015" name="MBio">
        <title>Genome-resolved metagenomic analysis reveals roles for candidate phyla and other microbial community members in biogeochemical transformations in oil reservoirs.</title>
        <authorList>
            <person name="Hu P."/>
            <person name="Tom L."/>
            <person name="Singh A."/>
            <person name="Thomas B.C."/>
            <person name="Baker B.J."/>
            <person name="Piceno Y.M."/>
            <person name="Andersen G.L."/>
            <person name="Banfield J.F."/>
        </authorList>
    </citation>
    <scope>NUCLEOTIDE SEQUENCE [LARGE SCALE GENOMIC DNA]</scope>
    <source>
        <strain evidence="9">49_2300</strain>
        <strain evidence="8">49_95</strain>
    </source>
</reference>
<dbReference type="GO" id="GO:0005886">
    <property type="term" value="C:plasma membrane"/>
    <property type="evidence" value="ECO:0007669"/>
    <property type="project" value="UniProtKB-SubCell"/>
</dbReference>
<feature type="transmembrane region" description="Helical" evidence="7">
    <location>
        <begin position="7"/>
        <end position="29"/>
    </location>
</feature>
<evidence type="ECO:0000313" key="8">
    <source>
        <dbReference type="EMBL" id="KUJ92845.1"/>
    </source>
</evidence>
<evidence type="ECO:0000256" key="3">
    <source>
        <dbReference type="ARBA" id="ARBA00022475"/>
    </source>
</evidence>
<evidence type="ECO:0000256" key="1">
    <source>
        <dbReference type="ARBA" id="ARBA00004651"/>
    </source>
</evidence>
<keyword evidence="5 7" id="KW-1133">Transmembrane helix</keyword>
<keyword evidence="4 7" id="KW-0812">Transmembrane</keyword>
<dbReference type="PANTHER" id="PTHR30269:SF23">
    <property type="entry name" value="MEMBRANE TRANSPORTER PROTEIN YDHB-RELATED"/>
    <property type="match status" value="1"/>
</dbReference>
<evidence type="ECO:0000313" key="9">
    <source>
        <dbReference type="EMBL" id="KUK06301.1"/>
    </source>
</evidence>
<keyword evidence="3 7" id="KW-1003">Cell membrane</keyword>
<dbReference type="Proteomes" id="UP000054307">
    <property type="component" value="Unassembled WGS sequence"/>
</dbReference>
<gene>
    <name evidence="8" type="ORF">XD40_1962</name>
    <name evidence="9" type="ORF">XD48_1466</name>
</gene>
<evidence type="ECO:0000256" key="2">
    <source>
        <dbReference type="ARBA" id="ARBA00022448"/>
    </source>
</evidence>
<evidence type="ECO:0000256" key="4">
    <source>
        <dbReference type="ARBA" id="ARBA00022692"/>
    </source>
</evidence>
<evidence type="ECO:0000313" key="10">
    <source>
        <dbReference type="Proteomes" id="UP000054015"/>
    </source>
</evidence>
<feature type="transmembrane region" description="Helical" evidence="7">
    <location>
        <begin position="229"/>
        <end position="247"/>
    </location>
</feature>
<name>A0A101E0E1_ARCFL</name>
<comment type="caution">
    <text evidence="9">The sequence shown here is derived from an EMBL/GenBank/DDBJ whole genome shotgun (WGS) entry which is preliminary data.</text>
</comment>
<comment type="similarity">
    <text evidence="7">Belongs to the 4-toluene sulfonate uptake permease (TSUP) (TC 2.A.102) family.</text>
</comment>
<dbReference type="EMBL" id="LGEQ01000046">
    <property type="protein sequence ID" value="KUJ92845.1"/>
    <property type="molecule type" value="Genomic_DNA"/>
</dbReference>